<accession>A0A512BIA3</accession>
<dbReference type="Gene3D" id="2.70.70.10">
    <property type="entry name" value="Glucose Permease (Domain IIA)"/>
    <property type="match status" value="1"/>
</dbReference>
<name>A0A512BIA3_9BACT</name>
<feature type="coiled-coil region" evidence="2">
    <location>
        <begin position="17"/>
        <end position="51"/>
    </location>
</feature>
<dbReference type="Proteomes" id="UP000321513">
    <property type="component" value="Unassembled WGS sequence"/>
</dbReference>
<keyword evidence="1 4" id="KW-0732">Signal</keyword>
<feature type="chain" id="PRO_5022096591" description="M23ase beta-sheet core domain-containing protein" evidence="4">
    <location>
        <begin position="21"/>
        <end position="465"/>
    </location>
</feature>
<dbReference type="OrthoDB" id="9815884at2"/>
<feature type="signal peptide" evidence="4">
    <location>
        <begin position="1"/>
        <end position="20"/>
    </location>
</feature>
<dbReference type="PANTHER" id="PTHR21666:SF289">
    <property type="entry name" value="L-ALA--D-GLU ENDOPEPTIDASE"/>
    <property type="match status" value="1"/>
</dbReference>
<evidence type="ECO:0000256" key="4">
    <source>
        <dbReference type="SAM" id="SignalP"/>
    </source>
</evidence>
<evidence type="ECO:0000259" key="5">
    <source>
        <dbReference type="Pfam" id="PF01551"/>
    </source>
</evidence>
<dbReference type="RefSeq" id="WP_147205791.1">
    <property type="nucleotide sequence ID" value="NZ_BJYT01000026.1"/>
</dbReference>
<dbReference type="InterPro" id="IPR011055">
    <property type="entry name" value="Dup_hybrid_motif"/>
</dbReference>
<feature type="region of interest" description="Disordered" evidence="3">
    <location>
        <begin position="252"/>
        <end position="321"/>
    </location>
</feature>
<dbReference type="InterPro" id="IPR050570">
    <property type="entry name" value="Cell_wall_metabolism_enzyme"/>
</dbReference>
<dbReference type="CDD" id="cd12797">
    <property type="entry name" value="M23_peptidase"/>
    <property type="match status" value="1"/>
</dbReference>
<sequence length="465" mass="53002">MIKKVIFLFVFSLFSVLSFAQQTKEELQRKQQDLLKEIRDLNATLKNIRHNKNRSLANYNLVKRKIAAREELIQNINKDLRILDNNIYKNTLEINRLRRELDTLKREYARSLVFAYKNRSNYDYLNFIFSASTFNDAVKRITYLKSYRQYREQQVANIEKTEDLISNKIATLNNTKNEKSIALQDQNSQLKDLEVDRKEQNEEVNKLKTQENEFAKEIRKRENDRRQMQAAISAIIKRELAEARKKAEALAKQKRAAEDERRKRLAEQQRQERLAKQQAAANNGGTTPTAKTPSSQTETDDEPAGVATTKPKTNRVYSDLESTDEGRALSINFEGRRGSLPWPVDAGVPTIHFGSYTIPGTQLKGKSDGLTIAVPLGASVKAVADGEVSSVFDLGGEQVVTVRHGKYFTSYSHLSSVNVNKDQEIKSGTVIGRAAANDDGEGEVVFMVTNEHSVFLNPEQWLRRK</sequence>
<reference evidence="6 7" key="1">
    <citation type="submission" date="2019-07" db="EMBL/GenBank/DDBJ databases">
        <title>Whole genome shotgun sequence of Segetibacter aerophilus NBRC 106135.</title>
        <authorList>
            <person name="Hosoyama A."/>
            <person name="Uohara A."/>
            <person name="Ohji S."/>
            <person name="Ichikawa N."/>
        </authorList>
    </citation>
    <scope>NUCLEOTIDE SEQUENCE [LARGE SCALE GENOMIC DNA]</scope>
    <source>
        <strain evidence="6 7">NBRC 106135</strain>
    </source>
</reference>
<dbReference type="Pfam" id="PF01551">
    <property type="entry name" value="Peptidase_M23"/>
    <property type="match status" value="1"/>
</dbReference>
<evidence type="ECO:0000256" key="2">
    <source>
        <dbReference type="SAM" id="Coils"/>
    </source>
</evidence>
<evidence type="ECO:0000313" key="7">
    <source>
        <dbReference type="Proteomes" id="UP000321513"/>
    </source>
</evidence>
<dbReference type="SUPFAM" id="SSF51261">
    <property type="entry name" value="Duplicated hybrid motif"/>
    <property type="match status" value="1"/>
</dbReference>
<dbReference type="GO" id="GO:0004222">
    <property type="term" value="F:metalloendopeptidase activity"/>
    <property type="evidence" value="ECO:0007669"/>
    <property type="project" value="TreeGrafter"/>
</dbReference>
<gene>
    <name evidence="6" type="ORF">SAE01_41790</name>
</gene>
<organism evidence="6 7">
    <name type="scientific">Segetibacter aerophilus</name>
    <dbReference type="NCBI Taxonomy" id="670293"/>
    <lineage>
        <taxon>Bacteria</taxon>
        <taxon>Pseudomonadati</taxon>
        <taxon>Bacteroidota</taxon>
        <taxon>Chitinophagia</taxon>
        <taxon>Chitinophagales</taxon>
        <taxon>Chitinophagaceae</taxon>
        <taxon>Segetibacter</taxon>
    </lineage>
</organism>
<feature type="compositionally biased region" description="Low complexity" evidence="3">
    <location>
        <begin position="279"/>
        <end position="293"/>
    </location>
</feature>
<keyword evidence="2" id="KW-0175">Coiled coil</keyword>
<evidence type="ECO:0000313" key="6">
    <source>
        <dbReference type="EMBL" id="GEO11683.1"/>
    </source>
</evidence>
<dbReference type="EMBL" id="BJYT01000026">
    <property type="protein sequence ID" value="GEO11683.1"/>
    <property type="molecule type" value="Genomic_DNA"/>
</dbReference>
<evidence type="ECO:0000256" key="3">
    <source>
        <dbReference type="SAM" id="MobiDB-lite"/>
    </source>
</evidence>
<protein>
    <recommendedName>
        <fullName evidence="5">M23ase beta-sheet core domain-containing protein</fullName>
    </recommendedName>
</protein>
<dbReference type="InterPro" id="IPR016047">
    <property type="entry name" value="M23ase_b-sheet_dom"/>
</dbReference>
<comment type="caution">
    <text evidence="6">The sequence shown here is derived from an EMBL/GenBank/DDBJ whole genome shotgun (WGS) entry which is preliminary data.</text>
</comment>
<dbReference type="AlphaFoldDB" id="A0A512BIA3"/>
<keyword evidence="7" id="KW-1185">Reference proteome</keyword>
<feature type="domain" description="M23ase beta-sheet core" evidence="5">
    <location>
        <begin position="367"/>
        <end position="448"/>
    </location>
</feature>
<feature type="compositionally biased region" description="Basic and acidic residues" evidence="3">
    <location>
        <begin position="252"/>
        <end position="275"/>
    </location>
</feature>
<dbReference type="PANTHER" id="PTHR21666">
    <property type="entry name" value="PEPTIDASE-RELATED"/>
    <property type="match status" value="1"/>
</dbReference>
<dbReference type="Gene3D" id="6.10.250.3150">
    <property type="match status" value="1"/>
</dbReference>
<evidence type="ECO:0000256" key="1">
    <source>
        <dbReference type="ARBA" id="ARBA00022729"/>
    </source>
</evidence>
<proteinExistence type="predicted"/>